<gene>
    <name evidence="1" type="ORF">NLJ89_g7858</name>
</gene>
<organism evidence="1 2">
    <name type="scientific">Agrocybe chaxingu</name>
    <dbReference type="NCBI Taxonomy" id="84603"/>
    <lineage>
        <taxon>Eukaryota</taxon>
        <taxon>Fungi</taxon>
        <taxon>Dikarya</taxon>
        <taxon>Basidiomycota</taxon>
        <taxon>Agaricomycotina</taxon>
        <taxon>Agaricomycetes</taxon>
        <taxon>Agaricomycetidae</taxon>
        <taxon>Agaricales</taxon>
        <taxon>Agaricineae</taxon>
        <taxon>Strophariaceae</taxon>
        <taxon>Agrocybe</taxon>
    </lineage>
</organism>
<name>A0A9W8JVU7_9AGAR</name>
<dbReference type="Gene3D" id="2.30.110.10">
    <property type="entry name" value="Electron Transport, Fmn-binding Protein, Chain A"/>
    <property type="match status" value="1"/>
</dbReference>
<dbReference type="InterPro" id="IPR012349">
    <property type="entry name" value="Split_barrel_FMN-bd"/>
</dbReference>
<dbReference type="AlphaFoldDB" id="A0A9W8JVU7"/>
<dbReference type="PANTHER" id="PTHR39336:SF3">
    <property type="entry name" value="PYRIDOXAMINE PHOSPHATE OXIDASE"/>
    <property type="match status" value="1"/>
</dbReference>
<evidence type="ECO:0000313" key="2">
    <source>
        <dbReference type="Proteomes" id="UP001148786"/>
    </source>
</evidence>
<dbReference type="SUPFAM" id="SSF50475">
    <property type="entry name" value="FMN-binding split barrel"/>
    <property type="match status" value="1"/>
</dbReference>
<sequence>MGKFYDEIPDFLIKWIEQQKMFWVATAPLSPAGHVNVSPKGYAGTFHVVDQHRVWYEDLTGSGEPSPSEQYELRHRIVIGVETISHLRDNGRITILFSAFEGPPRIVRLFGTGTAHEFGTPEYNELIPIEKRSVGSRSVIVVDVHKVGTSCGFSIPFYAYKSDRMLLNKIAAPKELVDVKVELAALASCDDQSSEPNPEQLPLSDDGLKDYWKNHNAKSIDGLPGLLSSFLSRRIFSEAAASRDWGEDNVSISTKTEDPVSKTFAVTQVVDQKLLVGFVLGVVTTGLWINFATGLRAKVL</sequence>
<reference evidence="1" key="1">
    <citation type="submission" date="2022-07" db="EMBL/GenBank/DDBJ databases">
        <title>Genome Sequence of Agrocybe chaxingu.</title>
        <authorList>
            <person name="Buettner E."/>
        </authorList>
    </citation>
    <scope>NUCLEOTIDE SEQUENCE</scope>
    <source>
        <strain evidence="1">MP-N11</strain>
    </source>
</reference>
<proteinExistence type="predicted"/>
<accession>A0A9W8JVU7</accession>
<dbReference type="EMBL" id="JANKHO010000988">
    <property type="protein sequence ID" value="KAJ3504591.1"/>
    <property type="molecule type" value="Genomic_DNA"/>
</dbReference>
<comment type="caution">
    <text evidence="1">The sequence shown here is derived from an EMBL/GenBank/DDBJ whole genome shotgun (WGS) entry which is preliminary data.</text>
</comment>
<protein>
    <submittedName>
        <fullName evidence="1">Uncharacterized protein</fullName>
    </submittedName>
</protein>
<evidence type="ECO:0000313" key="1">
    <source>
        <dbReference type="EMBL" id="KAJ3504591.1"/>
    </source>
</evidence>
<dbReference type="PANTHER" id="PTHR39336">
    <property type="entry name" value="PYRIDOXAMINE PHOSPHATE OXIDASE FAMILY PROTEIN (AFU_ORTHOLOGUE AFUA_6G11440)"/>
    <property type="match status" value="1"/>
</dbReference>
<keyword evidence="2" id="KW-1185">Reference proteome</keyword>
<dbReference type="Proteomes" id="UP001148786">
    <property type="component" value="Unassembled WGS sequence"/>
</dbReference>
<dbReference type="OrthoDB" id="539398at2759"/>